<reference evidence="1" key="1">
    <citation type="submission" date="2017-07" db="EMBL/GenBank/DDBJ databases">
        <authorList>
            <person name="Mikheyev A."/>
            <person name="Grau M."/>
        </authorList>
    </citation>
    <scope>NUCLEOTIDE SEQUENCE</scope>
    <source>
        <tissue evidence="1">Venom_gland</tissue>
    </source>
</reference>
<dbReference type="AlphaFoldDB" id="A0A2H6NIY9"/>
<sequence length="101" mass="11782">MQCRKGYFQLARTGLIRREREKTPLGKYLNSLRQRCIQFKIIAAGKHPFFITLNLATSVRNTNQGKSTFLEVCQVQASVKWDWKTSIARIFRNKGFQEKSV</sequence>
<accession>A0A2H6NIY9</accession>
<dbReference type="EMBL" id="IACI01106140">
    <property type="protein sequence ID" value="LAA33461.1"/>
    <property type="molecule type" value="Transcribed_RNA"/>
</dbReference>
<proteinExistence type="predicted"/>
<protein>
    <submittedName>
        <fullName evidence="1">Uncharacterized protein</fullName>
    </submittedName>
</protein>
<organism evidence="1">
    <name type="scientific">Micrurus carvalhoi</name>
    <dbReference type="NCBI Taxonomy" id="3147026"/>
    <lineage>
        <taxon>Eukaryota</taxon>
        <taxon>Metazoa</taxon>
        <taxon>Chordata</taxon>
        <taxon>Craniata</taxon>
        <taxon>Vertebrata</taxon>
        <taxon>Euteleostomi</taxon>
        <taxon>Lepidosauria</taxon>
        <taxon>Squamata</taxon>
        <taxon>Bifurcata</taxon>
        <taxon>Unidentata</taxon>
        <taxon>Episquamata</taxon>
        <taxon>Toxicofera</taxon>
        <taxon>Serpentes</taxon>
        <taxon>Colubroidea</taxon>
        <taxon>Elapidae</taxon>
        <taxon>Elapinae</taxon>
        <taxon>Micrurus</taxon>
    </lineage>
</organism>
<reference evidence="1" key="2">
    <citation type="submission" date="2017-12" db="EMBL/GenBank/DDBJ databases">
        <title>Coralsnake Venomics: Analyses of Venom Gland Transcriptomes and Proteomes of Six Brazilian Taxa.</title>
        <authorList>
            <person name="Aird S.D."/>
            <person name="Jorge da Silva N."/>
            <person name="Qiu L."/>
            <person name="Villar-Briones A."/>
            <person name="Aparecida-Saddi V."/>
            <person name="Campos-Telles M.P."/>
            <person name="Grau M."/>
            <person name="Mikheyev A.S."/>
        </authorList>
    </citation>
    <scope>NUCLEOTIDE SEQUENCE</scope>
    <source>
        <tissue evidence="1">Venom_gland</tissue>
    </source>
</reference>
<evidence type="ECO:0000313" key="1">
    <source>
        <dbReference type="EMBL" id="LAA33461.1"/>
    </source>
</evidence>
<name>A0A2H6NIY9_9SAUR</name>